<dbReference type="PANTHER" id="PTHR33987:SF1">
    <property type="entry name" value="CALCINEURIN-LIKE METALLO-PHOSPHOESTERASE SUPERFAMILY PROTEIN"/>
    <property type="match status" value="1"/>
</dbReference>
<keyword evidence="2" id="KW-0378">Hydrolase</keyword>
<dbReference type="GO" id="GO:0016787">
    <property type="term" value="F:hydrolase activity"/>
    <property type="evidence" value="ECO:0007669"/>
    <property type="project" value="UniProtKB-KW"/>
</dbReference>
<name>A0A222YWX9_9CAUD</name>
<evidence type="ECO:0000313" key="2">
    <source>
        <dbReference type="EMBL" id="ASR76538.1"/>
    </source>
</evidence>
<gene>
    <name evidence="2" type="ORF">SEA_SUSHI23_115</name>
</gene>
<dbReference type="PANTHER" id="PTHR33987">
    <property type="entry name" value="CALCINEURIN-LIKE METALLO-PHOSPHOESTERASE SUPERFAMILY PROTEIN"/>
    <property type="match status" value="1"/>
</dbReference>
<proteinExistence type="predicted"/>
<dbReference type="InterPro" id="IPR018946">
    <property type="entry name" value="PhoD-like_MPP"/>
</dbReference>
<feature type="domain" description="PhoD-like phosphatase metallophosphatase" evidence="1">
    <location>
        <begin position="324"/>
        <end position="616"/>
    </location>
</feature>
<protein>
    <submittedName>
        <fullName evidence="2">Hydrolase</fullName>
    </submittedName>
</protein>
<dbReference type="EMBL" id="MF358542">
    <property type="protein sequence ID" value="ASR76538.1"/>
    <property type="molecule type" value="Genomic_DNA"/>
</dbReference>
<sequence length="651" mass="69367">MANSTPLLGAGNVTTASNANATSVTVAKPANLANGHYMFAAILQRNAAGTWTVPSGWTEVGVTQQDYVDCKVYYKYVATASAESASNYTWTTNKTAERIVAILWLQTNTDTTTAIDALGSGTATAPNRTSMNFASVNAVSDHATLFTIGYSTIAGGSSAPVGSTPSGMTEVANVNIANSVPNALDLKVSYQVLSVSGATGTRTTTYSPAASGSGGFTFTVKPLGTAPPTVIALRQGLADKDKIRVLSRTNSATSVRLAVSLSSDMSSPVYSSAVTPDSDGYSKLTVTGLSQDTQYYFALEMNGVLDVTIVGQTRTFPVTGSFSFLAASCSFTASNHAVFDAMRTRVGPDGLPARFFAHLGDVHYEHASYTSNPIAPNDPVEHRTNYENSLMTARQSALWRNIPVSHTYSDNDFCGSNSDSTYAGRPAIISVRHQIMIDPPLPDTQGNGLWRTWVIGRVRFIQTDSRTYMSARGSTDNSSKTMLGAEQKAWLKSQLLQPELLKVWLHDQAWGGIATNPGTNDTWQAFNTERVEIGNFISSNQIKVVYVHGDSHRLSADDGTLNTRGGFPTISCAPMDQSAQGGDSSGEANSAGVYPAYGVTQQGNHYGWFDVDDDGYELSLIFKGYDSGGTQRVTMTVTVSPDVAIGWGYPL</sequence>
<reference evidence="2 3" key="1">
    <citation type="submission" date="2017-06" db="EMBL/GenBank/DDBJ databases">
        <authorList>
            <person name="Mageeney C.M."/>
            <person name="Olugbade I.D."/>
            <person name="Kenna M.A."/>
            <person name="Ware V.C."/>
            <person name="Garlena R.A."/>
            <person name="Russell D.A."/>
            <person name="Pope W.H."/>
            <person name="Jacobs-Sera D."/>
            <person name="Hendrix R.W."/>
            <person name="Hatfull G.F."/>
        </authorList>
    </citation>
    <scope>NUCLEOTIDE SEQUENCE [LARGE SCALE GENOMIC DNA]</scope>
</reference>
<dbReference type="InterPro" id="IPR038607">
    <property type="entry name" value="PhoD-like_sf"/>
</dbReference>
<evidence type="ECO:0000313" key="3">
    <source>
        <dbReference type="Proteomes" id="UP000225758"/>
    </source>
</evidence>
<dbReference type="Proteomes" id="UP000225758">
    <property type="component" value="Segment"/>
</dbReference>
<dbReference type="Pfam" id="PF09423">
    <property type="entry name" value="PhoD"/>
    <property type="match status" value="1"/>
</dbReference>
<accession>A0A222YWX9</accession>
<evidence type="ECO:0000259" key="1">
    <source>
        <dbReference type="Pfam" id="PF09423"/>
    </source>
</evidence>
<dbReference type="Gene3D" id="2.60.40.380">
    <property type="entry name" value="Purple acid phosphatase-like, N-terminal"/>
    <property type="match status" value="1"/>
</dbReference>
<dbReference type="Gene3D" id="3.60.21.70">
    <property type="entry name" value="PhoD-like phosphatase"/>
    <property type="match status" value="1"/>
</dbReference>
<dbReference type="SUPFAM" id="SSF56300">
    <property type="entry name" value="Metallo-dependent phosphatases"/>
    <property type="match status" value="1"/>
</dbReference>
<organism evidence="2 3">
    <name type="scientific">Streptomyces phage Sushi23</name>
    <dbReference type="NCBI Taxonomy" id="2015806"/>
    <lineage>
        <taxon>Viruses</taxon>
        <taxon>Duplodnaviria</taxon>
        <taxon>Heunggongvirae</taxon>
        <taxon>Uroviricota</taxon>
        <taxon>Caudoviricetes</taxon>
        <taxon>Stanwilliamsviridae</taxon>
        <taxon>Boydwoodruffvirinae</taxon>
        <taxon>Samistivirus</taxon>
        <taxon>Samistivirus peebs</taxon>
    </lineage>
</organism>
<dbReference type="InterPro" id="IPR029052">
    <property type="entry name" value="Metallo-depent_PP-like"/>
</dbReference>